<dbReference type="InterPro" id="IPR036286">
    <property type="entry name" value="LexA/Signal_pep-like_sf"/>
</dbReference>
<feature type="domain" description="Peptidase S26" evidence="4">
    <location>
        <begin position="139"/>
        <end position="242"/>
    </location>
</feature>
<protein>
    <recommendedName>
        <fullName evidence="4">Peptidase S26 domain-containing protein</fullName>
    </recommendedName>
</protein>
<feature type="chain" id="PRO_5045318505" description="Peptidase S26 domain-containing protein" evidence="3">
    <location>
        <begin position="18"/>
        <end position="245"/>
    </location>
</feature>
<dbReference type="InterPro" id="IPR019533">
    <property type="entry name" value="Peptidase_S26"/>
</dbReference>
<dbReference type="PROSITE" id="PS00760">
    <property type="entry name" value="SPASE_I_2"/>
    <property type="match status" value="1"/>
</dbReference>
<evidence type="ECO:0000256" key="2">
    <source>
        <dbReference type="ARBA" id="ARBA00022801"/>
    </source>
</evidence>
<organism evidence="5 6">
    <name type="scientific">Linnemannia gamsii</name>
    <dbReference type="NCBI Taxonomy" id="64522"/>
    <lineage>
        <taxon>Eukaryota</taxon>
        <taxon>Fungi</taxon>
        <taxon>Fungi incertae sedis</taxon>
        <taxon>Mucoromycota</taxon>
        <taxon>Mortierellomycotina</taxon>
        <taxon>Mortierellomycetes</taxon>
        <taxon>Mortierellales</taxon>
        <taxon>Mortierellaceae</taxon>
        <taxon>Linnemannia</taxon>
    </lineage>
</organism>
<dbReference type="PANTHER" id="PTHR43390:SF1">
    <property type="entry name" value="CHLOROPLAST PROCESSING PEPTIDASE"/>
    <property type="match status" value="1"/>
</dbReference>
<keyword evidence="2" id="KW-0378">Hydrolase</keyword>
<dbReference type="Proteomes" id="UP001194696">
    <property type="component" value="Unassembled WGS sequence"/>
</dbReference>
<dbReference type="Pfam" id="PF10502">
    <property type="entry name" value="Peptidase_S26"/>
    <property type="match status" value="1"/>
</dbReference>
<evidence type="ECO:0000256" key="1">
    <source>
        <dbReference type="ARBA" id="ARBA00009370"/>
    </source>
</evidence>
<dbReference type="PANTHER" id="PTHR43390">
    <property type="entry name" value="SIGNAL PEPTIDASE I"/>
    <property type="match status" value="1"/>
</dbReference>
<dbReference type="SUPFAM" id="SSF51306">
    <property type="entry name" value="LexA/Signal peptidase"/>
    <property type="match status" value="1"/>
</dbReference>
<accession>A0ABQ7K1U5</accession>
<keyword evidence="3" id="KW-0732">Signal</keyword>
<comment type="caution">
    <text evidence="5">The sequence shown here is derived from an EMBL/GenBank/DDBJ whole genome shotgun (WGS) entry which is preliminary data.</text>
</comment>
<dbReference type="InterPro" id="IPR019757">
    <property type="entry name" value="Pept_S26A_signal_pept_1_Lys-AS"/>
</dbReference>
<keyword evidence="6" id="KW-1185">Reference proteome</keyword>
<dbReference type="InterPro" id="IPR000223">
    <property type="entry name" value="Pept_S26A_signal_pept_1"/>
</dbReference>
<evidence type="ECO:0000259" key="4">
    <source>
        <dbReference type="Pfam" id="PF10502"/>
    </source>
</evidence>
<proteinExistence type="inferred from homology"/>
<sequence>MLIVVGLTAGMTAMIMASQEPAEAPGKYVILDKEAAVASAVFSKPVFNEEDRKTIISAITAIQKRYTDQGYVVLTRETCKSDTSAIVLAAVPGDLIDVTQELADALLRDLGSMGIKIGYDSQRGTCLDFRFSFVKYDPQHCFAVGEIVSFDPSSVVPNFFPEGKLLGKRVAGVPGDRIDVSPEGVMVNRILLAKDFSVKYLPKYQSIIIPPNHYFVMGRALGSFDSRYYGLVPQSAVYGVVTPII</sequence>
<feature type="signal peptide" evidence="3">
    <location>
        <begin position="1"/>
        <end position="17"/>
    </location>
</feature>
<evidence type="ECO:0000313" key="5">
    <source>
        <dbReference type="EMBL" id="KAG0289713.1"/>
    </source>
</evidence>
<dbReference type="EMBL" id="JAAAIM010000331">
    <property type="protein sequence ID" value="KAG0289713.1"/>
    <property type="molecule type" value="Genomic_DNA"/>
</dbReference>
<evidence type="ECO:0000313" key="6">
    <source>
        <dbReference type="Proteomes" id="UP001194696"/>
    </source>
</evidence>
<evidence type="ECO:0000256" key="3">
    <source>
        <dbReference type="SAM" id="SignalP"/>
    </source>
</evidence>
<comment type="similarity">
    <text evidence="1">Belongs to the peptidase S26 family.</text>
</comment>
<dbReference type="Gene3D" id="2.10.109.10">
    <property type="entry name" value="Umud Fragment, subunit A"/>
    <property type="match status" value="1"/>
</dbReference>
<reference evidence="5 6" key="1">
    <citation type="journal article" date="2020" name="Fungal Divers.">
        <title>Resolving the Mortierellaceae phylogeny through synthesis of multi-gene phylogenetics and phylogenomics.</title>
        <authorList>
            <person name="Vandepol N."/>
            <person name="Liber J."/>
            <person name="Desiro A."/>
            <person name="Na H."/>
            <person name="Kennedy M."/>
            <person name="Barry K."/>
            <person name="Grigoriev I.V."/>
            <person name="Miller A.N."/>
            <person name="O'Donnell K."/>
            <person name="Stajich J.E."/>
            <person name="Bonito G."/>
        </authorList>
    </citation>
    <scope>NUCLEOTIDE SEQUENCE [LARGE SCALE GENOMIC DNA]</scope>
    <source>
        <strain evidence="5 6">AD045</strain>
    </source>
</reference>
<gene>
    <name evidence="5" type="ORF">BGZ96_006778</name>
</gene>
<name>A0ABQ7K1U5_9FUNG</name>